<dbReference type="OrthoDB" id="9900551at2"/>
<accession>A0A1Q2HNW0</accession>
<dbReference type="InterPro" id="IPR013424">
    <property type="entry name" value="Ice-binding_C"/>
</dbReference>
<dbReference type="AlphaFoldDB" id="A0A1Q2HNW0"/>
<reference evidence="3" key="1">
    <citation type="submission" date="2017-02" db="EMBL/GenBank/DDBJ databases">
        <title>Comparative genomics and description of representatives of a novel lineage of planctomycetes thriving in anoxic sediments.</title>
        <authorList>
            <person name="Spring S."/>
            <person name="Bunk B."/>
            <person name="Sproer C."/>
            <person name="Klenk H.-P."/>
        </authorList>
    </citation>
    <scope>NUCLEOTIDE SEQUENCE [LARGE SCALE GENOMIC DNA]</scope>
    <source>
        <strain evidence="3">L21-RPul-D3</strain>
    </source>
</reference>
<gene>
    <name evidence="2" type="ORF">L21SP3_00719</name>
</gene>
<dbReference type="STRING" id="1940790.L21SP3_00719"/>
<evidence type="ECO:0000259" key="1">
    <source>
        <dbReference type="Pfam" id="PF07589"/>
    </source>
</evidence>
<evidence type="ECO:0000313" key="3">
    <source>
        <dbReference type="Proteomes" id="UP000188273"/>
    </source>
</evidence>
<dbReference type="KEGG" id="pbu:L21SP3_00719"/>
<name>A0A1Q2HNW0_9BACT</name>
<dbReference type="EMBL" id="CP019633">
    <property type="protein sequence ID" value="AQQ08926.1"/>
    <property type="molecule type" value="Genomic_DNA"/>
</dbReference>
<proteinExistence type="predicted"/>
<dbReference type="RefSeq" id="WP_077539392.1">
    <property type="nucleotide sequence ID" value="NZ_CP019633.1"/>
</dbReference>
<evidence type="ECO:0000313" key="2">
    <source>
        <dbReference type="EMBL" id="AQQ08926.1"/>
    </source>
</evidence>
<keyword evidence="3" id="KW-1185">Reference proteome</keyword>
<dbReference type="Pfam" id="PF07589">
    <property type="entry name" value="PEP-CTERM"/>
    <property type="match status" value="1"/>
</dbReference>
<dbReference type="Proteomes" id="UP000188273">
    <property type="component" value="Chromosome"/>
</dbReference>
<feature type="domain" description="Ice-binding protein C-terminal" evidence="1">
    <location>
        <begin position="213"/>
        <end position="234"/>
    </location>
</feature>
<organism evidence="2 3">
    <name type="scientific">Sedimentisphaera cyanobacteriorum</name>
    <dbReference type="NCBI Taxonomy" id="1940790"/>
    <lineage>
        <taxon>Bacteria</taxon>
        <taxon>Pseudomonadati</taxon>
        <taxon>Planctomycetota</taxon>
        <taxon>Phycisphaerae</taxon>
        <taxon>Sedimentisphaerales</taxon>
        <taxon>Sedimentisphaeraceae</taxon>
        <taxon>Sedimentisphaera</taxon>
    </lineage>
</organism>
<sequence length="237" mass="25825">MCYSFKYLSIGGAFLLIFVLPASAILVSNDGTSFNVNLITGTETAAQYYNYGGLLNGGSPDFGPESEKGFFWLYEQEGSSTLQLCMIVNTQGGTASNVDMRFFNADSGLPDGFETVLVADDKSSELKYEGSKNEFEGNWNWSSYGDGGVIGDLLSNPEENSEIHIAVGNLASTDFDWYFVSQGEDKYANPLIFYDDGTFETSGSLNDSQMIITIPEPATITLIGLGIIASRHRKNYV</sequence>
<protein>
    <recommendedName>
        <fullName evidence="1">Ice-binding protein C-terminal domain-containing protein</fullName>
    </recommendedName>
</protein>